<evidence type="ECO:0000313" key="1">
    <source>
        <dbReference type="EMBL" id="MBM7556878.1"/>
    </source>
</evidence>
<sequence length="125" mass="14379">MNEEYSQILFAEVFNELTTPLLVLNEDFEVTASNSQFKEEYKYDSQTVVDFTNSISAKDRTRVHNELVLLFNTPKNKSYLTDVTIKKFNYNVRVDIEIKLLTKTGEVLVIIDEGILGDSNTHIPL</sequence>
<dbReference type="AlphaFoldDB" id="A0A938XSU7"/>
<reference evidence="1" key="1">
    <citation type="submission" date="2021-01" db="EMBL/GenBank/DDBJ databases">
        <title>Genomic Encyclopedia of Type Strains, Phase IV (KMG-IV): sequencing the most valuable type-strain genomes for metagenomic binning, comparative biology and taxonomic classification.</title>
        <authorList>
            <person name="Goeker M."/>
        </authorList>
    </citation>
    <scope>NUCLEOTIDE SEQUENCE</scope>
    <source>
        <strain evidence="1">DSM 23230</strain>
    </source>
</reference>
<accession>A0A938XSU7</accession>
<evidence type="ECO:0000313" key="2">
    <source>
        <dbReference type="Proteomes" id="UP000774000"/>
    </source>
</evidence>
<keyword evidence="2" id="KW-1185">Reference proteome</keyword>
<evidence type="ECO:0008006" key="3">
    <source>
        <dbReference type="Google" id="ProtNLM"/>
    </source>
</evidence>
<name>A0A938XSU7_9FIRM</name>
<dbReference type="EMBL" id="JAFBDQ010000007">
    <property type="protein sequence ID" value="MBM7556878.1"/>
    <property type="molecule type" value="Genomic_DNA"/>
</dbReference>
<dbReference type="Proteomes" id="UP000774000">
    <property type="component" value="Unassembled WGS sequence"/>
</dbReference>
<proteinExistence type="predicted"/>
<gene>
    <name evidence="1" type="ORF">JOC47_001729</name>
</gene>
<comment type="caution">
    <text evidence="1">The sequence shown here is derived from an EMBL/GenBank/DDBJ whole genome shotgun (WGS) entry which is preliminary data.</text>
</comment>
<organism evidence="1 2">
    <name type="scientific">Halanaerobacter jeridensis</name>
    <dbReference type="NCBI Taxonomy" id="706427"/>
    <lineage>
        <taxon>Bacteria</taxon>
        <taxon>Bacillati</taxon>
        <taxon>Bacillota</taxon>
        <taxon>Clostridia</taxon>
        <taxon>Halanaerobiales</taxon>
        <taxon>Halobacteroidaceae</taxon>
        <taxon>Halanaerobacter</taxon>
    </lineage>
</organism>
<protein>
    <recommendedName>
        <fullName evidence="3">PAS domain-containing protein</fullName>
    </recommendedName>
</protein>
<dbReference type="RefSeq" id="WP_204701646.1">
    <property type="nucleotide sequence ID" value="NZ_JAFBDQ010000007.1"/>
</dbReference>